<dbReference type="EMBL" id="DAKRPA010000148">
    <property type="protein sequence ID" value="DAZ97022.1"/>
    <property type="molecule type" value="Genomic_DNA"/>
</dbReference>
<evidence type="ECO:0000313" key="1">
    <source>
        <dbReference type="EMBL" id="DAZ97022.1"/>
    </source>
</evidence>
<proteinExistence type="predicted"/>
<protein>
    <recommendedName>
        <fullName evidence="3">PH domain-containing protein</fullName>
    </recommendedName>
</protein>
<accession>A0AAV2YQS8</accession>
<evidence type="ECO:0000313" key="2">
    <source>
        <dbReference type="Proteomes" id="UP001146120"/>
    </source>
</evidence>
<comment type="caution">
    <text evidence="1">The sequence shown here is derived from an EMBL/GenBank/DDBJ whole genome shotgun (WGS) entry which is preliminary data.</text>
</comment>
<dbReference type="AlphaFoldDB" id="A0AAV2YQS8"/>
<dbReference type="Proteomes" id="UP001146120">
    <property type="component" value="Unassembled WGS sequence"/>
</dbReference>
<gene>
    <name evidence="1" type="ORF">N0F65_012891</name>
</gene>
<reference evidence="1" key="1">
    <citation type="submission" date="2022-11" db="EMBL/GenBank/DDBJ databases">
        <authorList>
            <person name="Morgan W.R."/>
            <person name="Tartar A."/>
        </authorList>
    </citation>
    <scope>NUCLEOTIDE SEQUENCE</scope>
    <source>
        <strain evidence="1">ARSEF 373</strain>
    </source>
</reference>
<dbReference type="SUPFAM" id="SSF50729">
    <property type="entry name" value="PH domain-like"/>
    <property type="match status" value="1"/>
</dbReference>
<organism evidence="1 2">
    <name type="scientific">Lagenidium giganteum</name>
    <dbReference type="NCBI Taxonomy" id="4803"/>
    <lineage>
        <taxon>Eukaryota</taxon>
        <taxon>Sar</taxon>
        <taxon>Stramenopiles</taxon>
        <taxon>Oomycota</taxon>
        <taxon>Peronosporomycetes</taxon>
        <taxon>Pythiales</taxon>
        <taxon>Pythiaceae</taxon>
    </lineage>
</organism>
<sequence length="218" mass="25347">MEGYLLQFTKEREATLRYGVLTDGMLQLHAQPNSSVLQSIPLTKHRVRVHLLSGWKTCPNRFVVYTLPIERNENNGKCAPKQGAREHMHCFAAVTLEKAELWAKRILNWRRRSFHDSLPTANSGDRYDNEADDGDIEQLGDHWQQQELKDMLFVARRFEIRMVNKQRPSWPNTDRVSFTTMRDTLARVHPVHRAKTALSMLRCVVSSVKEDKRVQVVP</sequence>
<keyword evidence="2" id="KW-1185">Reference proteome</keyword>
<name>A0AAV2YQS8_9STRA</name>
<evidence type="ECO:0008006" key="3">
    <source>
        <dbReference type="Google" id="ProtNLM"/>
    </source>
</evidence>
<reference evidence="1" key="2">
    <citation type="journal article" date="2023" name="Microbiol Resour">
        <title>Decontamination and Annotation of the Draft Genome Sequence of the Oomycete Lagenidium giganteum ARSEF 373.</title>
        <authorList>
            <person name="Morgan W.R."/>
            <person name="Tartar A."/>
        </authorList>
    </citation>
    <scope>NUCLEOTIDE SEQUENCE</scope>
    <source>
        <strain evidence="1">ARSEF 373</strain>
    </source>
</reference>